<dbReference type="RefSeq" id="WP_199386063.1">
    <property type="nucleotide sequence ID" value="NZ_JAEMHM010000020.1"/>
</dbReference>
<evidence type="ECO:0000313" key="2">
    <source>
        <dbReference type="EMBL" id="MBJ6727151.1"/>
    </source>
</evidence>
<dbReference type="Proteomes" id="UP000636888">
    <property type="component" value="Unassembled WGS sequence"/>
</dbReference>
<protein>
    <recommendedName>
        <fullName evidence="4">DUF4852 domain-containing protein</fullName>
    </recommendedName>
</protein>
<evidence type="ECO:0008006" key="4">
    <source>
        <dbReference type="Google" id="ProtNLM"/>
    </source>
</evidence>
<evidence type="ECO:0000256" key="1">
    <source>
        <dbReference type="SAM" id="SignalP"/>
    </source>
</evidence>
<keyword evidence="1" id="KW-0732">Signal</keyword>
<evidence type="ECO:0000313" key="3">
    <source>
        <dbReference type="Proteomes" id="UP000636888"/>
    </source>
</evidence>
<comment type="caution">
    <text evidence="2">The sequence shown here is derived from an EMBL/GenBank/DDBJ whole genome shotgun (WGS) entry which is preliminary data.</text>
</comment>
<feature type="signal peptide" evidence="1">
    <location>
        <begin position="1"/>
        <end position="23"/>
    </location>
</feature>
<reference evidence="2" key="1">
    <citation type="submission" date="2020-12" db="EMBL/GenBank/DDBJ databases">
        <title>Geomonas sp. Red875, isolated from river sediment.</title>
        <authorList>
            <person name="Xu Z."/>
            <person name="Zhang Z."/>
            <person name="Masuda Y."/>
            <person name="Itoh H."/>
            <person name="Senoo K."/>
        </authorList>
    </citation>
    <scope>NUCLEOTIDE SEQUENCE</scope>
    <source>
        <strain evidence="2">Red875</strain>
    </source>
</reference>
<dbReference type="PROSITE" id="PS51257">
    <property type="entry name" value="PROKAR_LIPOPROTEIN"/>
    <property type="match status" value="1"/>
</dbReference>
<organism evidence="2 3">
    <name type="scientific">Geomesophilobacter sediminis</name>
    <dbReference type="NCBI Taxonomy" id="2798584"/>
    <lineage>
        <taxon>Bacteria</taxon>
        <taxon>Pseudomonadati</taxon>
        <taxon>Thermodesulfobacteriota</taxon>
        <taxon>Desulfuromonadia</taxon>
        <taxon>Geobacterales</taxon>
        <taxon>Geobacteraceae</taxon>
        <taxon>Geomesophilobacter</taxon>
    </lineage>
</organism>
<proteinExistence type="predicted"/>
<dbReference type="AlphaFoldDB" id="A0A8J7S7P9"/>
<keyword evidence="3" id="KW-1185">Reference proteome</keyword>
<accession>A0A8J7S7P9</accession>
<gene>
    <name evidence="2" type="ORF">JFN93_20765</name>
</gene>
<feature type="chain" id="PRO_5035261898" description="DUF4852 domain-containing protein" evidence="1">
    <location>
        <begin position="24"/>
        <end position="476"/>
    </location>
</feature>
<dbReference type="EMBL" id="JAEMHM010000020">
    <property type="protein sequence ID" value="MBJ6727151.1"/>
    <property type="molecule type" value="Genomic_DNA"/>
</dbReference>
<name>A0A8J7S7P9_9BACT</name>
<sequence length="476" mass="54017">MRIRMPAASIVAMIALLLSGCGAQQISKELYTQKRLGQFELHASLEKGSNGYRFTQLSTKRFHLQGTHVCLNDLSPEDLDVTSYSCLDRFFGLVNAGNCPQSGKDRFRSKSVLVGDTVGMHLFYVGLLTVFGVVPVVHESHFDYQDYNAAVSAALKQDHLDRDHLLDELDDGITYCNELGRDLQTYGRKKYDEEHYYATALYNKFRERIQLVEKVRDSSGFYDNSIAMMEKVALAPNDVPIKRIEAFAYPLELSCPPSQFTQELERKKQACNASFAEDKREIDRNATEYGNYLSQLTSYITLRHPREFTQNDYHIKVFAPDTIKCAEKVDEVPVEFEIVSKDFRSIYPRFSDNDNNVEVTFDGRFLTFANKTRKRVKIKSVLFTYNNQTVDLAVNDTEAALELLPGAVITGYDVNPRVSQAIAKLSDYPRLTSSVAKNTTIDFGLAIKYRIVDLNTEKTLAKAQKFNLYDVLKAGS</sequence>